<dbReference type="EMBL" id="MT732458">
    <property type="protein sequence ID" value="QQV90523.1"/>
    <property type="molecule type" value="Genomic_DNA"/>
</dbReference>
<dbReference type="InterPro" id="IPR021130">
    <property type="entry name" value="PRib-ATP_PPHydrolase-like"/>
</dbReference>
<reference evidence="1" key="1">
    <citation type="submission" date="2020-07" db="EMBL/GenBank/DDBJ databases">
        <title>Highly diverse flavobacterial phages as mortality factor during North Sea spring blooms.</title>
        <authorList>
            <person name="Bartlau N."/>
            <person name="Wichels A."/>
            <person name="Krohne G."/>
            <person name="Adriaenssens E.M."/>
            <person name="Heins A."/>
            <person name="Fuchs B.M."/>
            <person name="Amann R."/>
            <person name="Moraru C."/>
        </authorList>
    </citation>
    <scope>NUCLEOTIDE SEQUENCE</scope>
</reference>
<evidence type="ECO:0000313" key="2">
    <source>
        <dbReference type="Proteomes" id="UP000693794"/>
    </source>
</evidence>
<keyword evidence="2" id="KW-1185">Reference proteome</keyword>
<name>A0A8E4ZC47_9CAUD</name>
<dbReference type="Pfam" id="PF01503">
    <property type="entry name" value="PRA-PH"/>
    <property type="match status" value="1"/>
</dbReference>
<dbReference type="Proteomes" id="UP000693794">
    <property type="component" value="Segment"/>
</dbReference>
<protein>
    <submittedName>
        <fullName evidence="1">NTP-PPase</fullName>
    </submittedName>
</protein>
<proteinExistence type="predicted"/>
<dbReference type="InterPro" id="IPR023292">
    <property type="entry name" value="NTP_PyroPHydrolase-like_dom_sf"/>
</dbReference>
<dbReference type="InterPro" id="IPR033653">
    <property type="entry name" value="NTP-PPase_DR2231-like"/>
</dbReference>
<organism evidence="1 2">
    <name type="scientific">Polaribacter phage Danklef_1</name>
    <dbReference type="NCBI Taxonomy" id="2745646"/>
    <lineage>
        <taxon>Viruses</taxon>
        <taxon>Duplodnaviria</taxon>
        <taxon>Heunggongvirae</taxon>
        <taxon>Uroviricota</taxon>
        <taxon>Caudoviricetes</taxon>
        <taxon>Forsetiviridae</taxon>
        <taxon>Freyavirus</taxon>
        <taxon>Freyavirus danklef</taxon>
    </lineage>
</organism>
<sequence length="134" mass="15383">MKKIIEKRLKFNKAFNLPTAKKPTSISHLRAKLQFDMMQEELNEYAEAENLTEVADSLIDMQEILLGMFAEHGLLSRFERLYNEVHKSNMSKLDDNGKPLINGKNGVFDDTRPIGKVIKSSNFIEPDFTHIINS</sequence>
<accession>A0A8E4ZC47</accession>
<dbReference type="CDD" id="cd11530">
    <property type="entry name" value="NTP-PPase_DR2231_like"/>
    <property type="match status" value="1"/>
</dbReference>
<dbReference type="Gene3D" id="1.10.3420.10">
    <property type="entry name" value="putative ntp pyrophosphohydrolase like domain"/>
    <property type="match status" value="1"/>
</dbReference>
<evidence type="ECO:0000313" key="1">
    <source>
        <dbReference type="EMBL" id="QQV90523.1"/>
    </source>
</evidence>
<gene>
    <name evidence="1" type="ORF">Danklef1_41</name>
</gene>